<dbReference type="KEGG" id="dalk:DSCA_45760"/>
<keyword evidence="2" id="KW-1185">Reference proteome</keyword>
<dbReference type="InterPro" id="IPR014748">
    <property type="entry name" value="Enoyl-CoA_hydra_C"/>
</dbReference>
<dbReference type="EMBL" id="AP021874">
    <property type="protein sequence ID" value="BBO70646.1"/>
    <property type="molecule type" value="Genomic_DNA"/>
</dbReference>
<dbReference type="Gene3D" id="1.10.12.10">
    <property type="entry name" value="Lyase 2-enoyl-coa Hydratase, Chain A, domain 2"/>
    <property type="match status" value="1"/>
</dbReference>
<name>A0A5K7YN69_9BACT</name>
<evidence type="ECO:0000313" key="2">
    <source>
        <dbReference type="Proteomes" id="UP000427906"/>
    </source>
</evidence>
<proteinExistence type="predicted"/>
<dbReference type="Proteomes" id="UP000427906">
    <property type="component" value="Chromosome"/>
</dbReference>
<accession>A0A5K7YN69</accession>
<evidence type="ECO:0000313" key="1">
    <source>
        <dbReference type="EMBL" id="BBO70646.1"/>
    </source>
</evidence>
<gene>
    <name evidence="1" type="ORF">DSCA_45760</name>
</gene>
<reference evidence="1 2" key="1">
    <citation type="submission" date="2019-11" db="EMBL/GenBank/DDBJ databases">
        <title>Comparative genomics of hydrocarbon-degrading Desulfosarcina strains.</title>
        <authorList>
            <person name="Watanabe M."/>
            <person name="Kojima H."/>
            <person name="Fukui M."/>
        </authorList>
    </citation>
    <scope>NUCLEOTIDE SEQUENCE [LARGE SCALE GENOMIC DNA]</scope>
    <source>
        <strain evidence="1 2">PL12</strain>
    </source>
</reference>
<organism evidence="1 2">
    <name type="scientific">Desulfosarcina alkanivorans</name>
    <dbReference type="NCBI Taxonomy" id="571177"/>
    <lineage>
        <taxon>Bacteria</taxon>
        <taxon>Pseudomonadati</taxon>
        <taxon>Thermodesulfobacteriota</taxon>
        <taxon>Desulfobacteria</taxon>
        <taxon>Desulfobacterales</taxon>
        <taxon>Desulfosarcinaceae</taxon>
        <taxon>Desulfosarcina</taxon>
    </lineage>
</organism>
<sequence length="66" mass="7260">MKQRLPGRMPLMKSRDVREGISAFIERREASFTGEQGQLTAGEDPVTDFYPVPVAPGPCQALGRRG</sequence>
<dbReference type="AlphaFoldDB" id="A0A5K7YN69"/>
<protein>
    <submittedName>
        <fullName evidence="1">Uncharacterized protein</fullName>
    </submittedName>
</protein>
<dbReference type="RefSeq" id="WP_155318582.1">
    <property type="nucleotide sequence ID" value="NZ_AP021874.1"/>
</dbReference>